<reference evidence="3 4" key="1">
    <citation type="submission" date="2016-09" db="EMBL/GenBank/DDBJ databases">
        <authorList>
            <consortium name="Pathogen Informatics"/>
            <person name="Sun Q."/>
            <person name="Inoue M."/>
        </authorList>
    </citation>
    <scope>NUCLEOTIDE SEQUENCE [LARGE SCALE GENOMIC DNA]</scope>
    <source>
        <strain evidence="3 4">82C</strain>
    </source>
</reference>
<accession>A0A1D4RL75</accession>
<dbReference type="Pfam" id="PF13349">
    <property type="entry name" value="DUF4097"/>
    <property type="match status" value="1"/>
</dbReference>
<dbReference type="OrthoDB" id="2412664at2"/>
<name>A0A1D4RL75_9STAP</name>
<dbReference type="PROSITE" id="PS51257">
    <property type="entry name" value="PROKAR_LIPOPROTEIN"/>
    <property type="match status" value="1"/>
</dbReference>
<keyword evidence="4" id="KW-1185">Reference proteome</keyword>
<dbReference type="Proteomes" id="UP000095412">
    <property type="component" value="Unassembled WGS sequence"/>
</dbReference>
<organism evidence="2 5">
    <name type="scientific">Staphylococcus caeli</name>
    <dbReference type="NCBI Taxonomy" id="2201815"/>
    <lineage>
        <taxon>Bacteria</taxon>
        <taxon>Bacillati</taxon>
        <taxon>Bacillota</taxon>
        <taxon>Bacilli</taxon>
        <taxon>Bacillales</taxon>
        <taxon>Staphylococcaceae</taxon>
        <taxon>Staphylococcus</taxon>
    </lineage>
</organism>
<dbReference type="EMBL" id="FMPI01000029">
    <property type="protein sequence ID" value="SCT48284.1"/>
    <property type="molecule type" value="Genomic_DNA"/>
</dbReference>
<gene>
    <name evidence="2" type="ORF">SAMEA2297795_02111</name>
    <name evidence="3" type="ORF">SAMEA2297796_02493</name>
</gene>
<evidence type="ECO:0000313" key="3">
    <source>
        <dbReference type="EMBL" id="SCT48284.1"/>
    </source>
</evidence>
<dbReference type="AlphaFoldDB" id="A0A1D4RL75"/>
<dbReference type="RefSeq" id="WP_069996613.1">
    <property type="nucleotide sequence ID" value="NZ_FMPG01000011.1"/>
</dbReference>
<feature type="domain" description="DUF4097" evidence="1">
    <location>
        <begin position="45"/>
        <end position="283"/>
    </location>
</feature>
<dbReference type="EMBL" id="FMPG01000011">
    <property type="protein sequence ID" value="SCT26864.1"/>
    <property type="molecule type" value="Genomic_DNA"/>
</dbReference>
<evidence type="ECO:0000313" key="4">
    <source>
        <dbReference type="Proteomes" id="UP000095412"/>
    </source>
</evidence>
<evidence type="ECO:0000259" key="1">
    <source>
        <dbReference type="Pfam" id="PF13349"/>
    </source>
</evidence>
<evidence type="ECO:0000313" key="2">
    <source>
        <dbReference type="EMBL" id="SCT26864.1"/>
    </source>
</evidence>
<dbReference type="InterPro" id="IPR025164">
    <property type="entry name" value="Toastrack_DUF4097"/>
</dbReference>
<evidence type="ECO:0000313" key="5">
    <source>
        <dbReference type="Proteomes" id="UP000095768"/>
    </source>
</evidence>
<proteinExistence type="predicted"/>
<protein>
    <submittedName>
        <fullName evidence="2">Exported protein</fullName>
    </submittedName>
</protein>
<reference evidence="2 5" key="2">
    <citation type="submission" date="2016-09" db="EMBL/GenBank/DDBJ databases">
        <authorList>
            <consortium name="Pathogen Informatics"/>
        </authorList>
    </citation>
    <scope>NUCLEOTIDE SEQUENCE [LARGE SCALE GENOMIC DNA]</scope>
    <source>
        <strain evidence="2 5">82B</strain>
    </source>
</reference>
<sequence>MKKLFIVGLTLFVVCFLLGCITWFGFEKQSNKVNSVNKTFDDNKIDSLNIKNAGAKVNVVKGDHFEVHYKGINEVDIKQQNNELVIEDTKKRVDWYGLNFNPFRKVRPQMEITVPDKKLKQLKVSNNRFGLQLKALEVGNVDISTAGDTIFPSYIDSNKIDNLKYKSEEAPIRIKNSSVKNALIKTKRAEIKGSNSLIKDGVLSVRKGSLNLSSMDIDSAFKASSKNGDINMSYNNEPKDVLLKLNPEDGQANVRNKSFKNDKVGSGNHILELYTLHGDINIK</sequence>
<dbReference type="Proteomes" id="UP000095768">
    <property type="component" value="Unassembled WGS sequence"/>
</dbReference>